<protein>
    <submittedName>
        <fullName evidence="2">Uncharacterized protein</fullName>
    </submittedName>
</protein>
<evidence type="ECO:0000256" key="1">
    <source>
        <dbReference type="SAM" id="MobiDB-lite"/>
    </source>
</evidence>
<comment type="caution">
    <text evidence="2">The sequence shown here is derived from an EMBL/GenBank/DDBJ whole genome shotgun (WGS) entry which is preliminary data.</text>
</comment>
<dbReference type="Proteomes" id="UP001221898">
    <property type="component" value="Unassembled WGS sequence"/>
</dbReference>
<dbReference type="EMBL" id="JAINUG010000333">
    <property type="protein sequence ID" value="KAJ8378039.1"/>
    <property type="molecule type" value="Genomic_DNA"/>
</dbReference>
<dbReference type="AlphaFoldDB" id="A0AAD7RD31"/>
<evidence type="ECO:0000313" key="3">
    <source>
        <dbReference type="Proteomes" id="UP001221898"/>
    </source>
</evidence>
<feature type="region of interest" description="Disordered" evidence="1">
    <location>
        <begin position="31"/>
        <end position="67"/>
    </location>
</feature>
<name>A0AAD7RD31_9TELE</name>
<keyword evidence="3" id="KW-1185">Reference proteome</keyword>
<sequence length="88" mass="9640">MEFQHLTQTPPLSFREEDPHPLGRIVLKLNLGSPNASPHPPSEVDPAGMSWARAARRSAPISPGADGNVPPHFLSLFRLARPGMRQAR</sequence>
<reference evidence="2" key="1">
    <citation type="journal article" date="2023" name="Science">
        <title>Genome structures resolve the early diversification of teleost fishes.</title>
        <authorList>
            <person name="Parey E."/>
            <person name="Louis A."/>
            <person name="Montfort J."/>
            <person name="Bouchez O."/>
            <person name="Roques C."/>
            <person name="Iampietro C."/>
            <person name="Lluch J."/>
            <person name="Castinel A."/>
            <person name="Donnadieu C."/>
            <person name="Desvignes T."/>
            <person name="Floi Bucao C."/>
            <person name="Jouanno E."/>
            <person name="Wen M."/>
            <person name="Mejri S."/>
            <person name="Dirks R."/>
            <person name="Jansen H."/>
            <person name="Henkel C."/>
            <person name="Chen W.J."/>
            <person name="Zahm M."/>
            <person name="Cabau C."/>
            <person name="Klopp C."/>
            <person name="Thompson A.W."/>
            <person name="Robinson-Rechavi M."/>
            <person name="Braasch I."/>
            <person name="Lecointre G."/>
            <person name="Bobe J."/>
            <person name="Postlethwait J.H."/>
            <person name="Berthelot C."/>
            <person name="Roest Crollius H."/>
            <person name="Guiguen Y."/>
        </authorList>
    </citation>
    <scope>NUCLEOTIDE SEQUENCE</scope>
    <source>
        <strain evidence="2">NC1722</strain>
    </source>
</reference>
<proteinExistence type="predicted"/>
<organism evidence="2 3">
    <name type="scientific">Aldrovandia affinis</name>
    <dbReference type="NCBI Taxonomy" id="143900"/>
    <lineage>
        <taxon>Eukaryota</taxon>
        <taxon>Metazoa</taxon>
        <taxon>Chordata</taxon>
        <taxon>Craniata</taxon>
        <taxon>Vertebrata</taxon>
        <taxon>Euteleostomi</taxon>
        <taxon>Actinopterygii</taxon>
        <taxon>Neopterygii</taxon>
        <taxon>Teleostei</taxon>
        <taxon>Notacanthiformes</taxon>
        <taxon>Halosauridae</taxon>
        <taxon>Aldrovandia</taxon>
    </lineage>
</organism>
<feature type="compositionally biased region" description="Low complexity" evidence="1">
    <location>
        <begin position="47"/>
        <end position="65"/>
    </location>
</feature>
<gene>
    <name evidence="2" type="ORF">AAFF_G00249100</name>
</gene>
<evidence type="ECO:0000313" key="2">
    <source>
        <dbReference type="EMBL" id="KAJ8378039.1"/>
    </source>
</evidence>
<accession>A0AAD7RD31</accession>